<dbReference type="Proteomes" id="UP000231214">
    <property type="component" value="Unassembled WGS sequence"/>
</dbReference>
<feature type="non-terminal residue" evidence="1">
    <location>
        <position position="1"/>
    </location>
</feature>
<evidence type="ECO:0000313" key="2">
    <source>
        <dbReference type="Proteomes" id="UP000231214"/>
    </source>
</evidence>
<evidence type="ECO:0000313" key="1">
    <source>
        <dbReference type="EMBL" id="PIU02427.1"/>
    </source>
</evidence>
<dbReference type="AlphaFoldDB" id="A0A2M6XBI2"/>
<reference evidence="2" key="1">
    <citation type="submission" date="2017-09" db="EMBL/GenBank/DDBJ databases">
        <title>Depth-based differentiation of microbial function through sediment-hosted aquifers and enrichment of novel symbionts in the deep terrestrial subsurface.</title>
        <authorList>
            <person name="Probst A.J."/>
            <person name="Ladd B."/>
            <person name="Jarett J.K."/>
            <person name="Geller-Mcgrath D.E."/>
            <person name="Sieber C.M.K."/>
            <person name="Emerson J.B."/>
            <person name="Anantharaman K."/>
            <person name="Thomas B.C."/>
            <person name="Malmstrom R."/>
            <person name="Stieglmeier M."/>
            <person name="Klingl A."/>
            <person name="Woyke T."/>
            <person name="Ryan C.M."/>
            <person name="Banfield J.F."/>
        </authorList>
    </citation>
    <scope>NUCLEOTIDE SEQUENCE [LARGE SCALE GENOMIC DNA]</scope>
</reference>
<gene>
    <name evidence="1" type="ORF">COT66_00285</name>
</gene>
<protein>
    <submittedName>
        <fullName evidence="1">Uncharacterized protein</fullName>
    </submittedName>
</protein>
<sequence length="79" mass="9314">KTAKLHFADEEYYLTSEYLLKLASNASKLFESSEAHEKRLLLKMTLQNLELKGKIARYDWINPFDKIAFYASRQAWLRG</sequence>
<name>A0A2M6XBI2_9BACT</name>
<organism evidence="1 2">
    <name type="scientific">Candidatus Shapirobacteria bacterium CG09_land_8_20_14_0_10_49_15</name>
    <dbReference type="NCBI Taxonomy" id="1974482"/>
    <lineage>
        <taxon>Bacteria</taxon>
        <taxon>Candidatus Shapironibacteriota</taxon>
    </lineage>
</organism>
<proteinExistence type="predicted"/>
<dbReference type="EMBL" id="PEZK01000005">
    <property type="protein sequence ID" value="PIU02427.1"/>
    <property type="molecule type" value="Genomic_DNA"/>
</dbReference>
<comment type="caution">
    <text evidence="1">The sequence shown here is derived from an EMBL/GenBank/DDBJ whole genome shotgun (WGS) entry which is preliminary data.</text>
</comment>
<accession>A0A2M6XBI2</accession>